<evidence type="ECO:0000313" key="5">
    <source>
        <dbReference type="EMBL" id="TWP38151.1"/>
    </source>
</evidence>
<proteinExistence type="predicted"/>
<dbReference type="GO" id="GO:0006574">
    <property type="term" value="P:L-valine catabolic process"/>
    <property type="evidence" value="ECO:0007669"/>
    <property type="project" value="TreeGrafter"/>
</dbReference>
<dbReference type="InterPro" id="IPR032259">
    <property type="entry name" value="HIBYL-CoA-H"/>
</dbReference>
<keyword evidence="6" id="KW-1185">Reference proteome</keyword>
<comment type="catalytic activity">
    <reaction evidence="1">
        <text>3-hydroxy-2-methylpropanoyl-CoA + H2O = 3-hydroxy-2-methylpropanoate + CoA + H(+)</text>
        <dbReference type="Rhea" id="RHEA:20888"/>
        <dbReference type="ChEBI" id="CHEBI:11805"/>
        <dbReference type="ChEBI" id="CHEBI:15377"/>
        <dbReference type="ChEBI" id="CHEBI:15378"/>
        <dbReference type="ChEBI" id="CHEBI:57287"/>
        <dbReference type="ChEBI" id="CHEBI:57340"/>
        <dbReference type="EC" id="3.1.2.4"/>
    </reaction>
</comment>
<gene>
    <name evidence="5" type="ORF">FGL98_02680</name>
</gene>
<name>A0A563E7G6_9MICO</name>
<dbReference type="Proteomes" id="UP000320244">
    <property type="component" value="Unassembled WGS sequence"/>
</dbReference>
<evidence type="ECO:0000313" key="6">
    <source>
        <dbReference type="Proteomes" id="UP000320244"/>
    </source>
</evidence>
<dbReference type="EMBL" id="VCQV01000003">
    <property type="protein sequence ID" value="TWP38151.1"/>
    <property type="molecule type" value="Genomic_DNA"/>
</dbReference>
<dbReference type="SUPFAM" id="SSF52096">
    <property type="entry name" value="ClpP/crotonase"/>
    <property type="match status" value="1"/>
</dbReference>
<dbReference type="PANTHER" id="PTHR43176:SF3">
    <property type="entry name" value="3-HYDROXYISOBUTYRYL-COA HYDROLASE, MITOCHONDRIAL"/>
    <property type="match status" value="1"/>
</dbReference>
<accession>A0A563E7G6</accession>
<sequence length="166" mass="17589">MSTTEQVRCQAQGPLRRIILNRPHAINALTTAMVEAVEAMLKEWAGDDAVTGVTIEGAGDKGLCAGGDVVAVRRGVLEGGDFRRFFRSEYAMNSLIDSFPKPLAVFQDGLVLGGGVGVSAHAGLRVVTARTRMAMPETNIGFFPDVGALFLLSRAPGETKQHGAHP</sequence>
<dbReference type="AlphaFoldDB" id="A0A563E7G6"/>
<keyword evidence="3" id="KW-0378">Hydrolase</keyword>
<organism evidence="5 6">
    <name type="scientific">Leekyejoonella antrihumi</name>
    <dbReference type="NCBI Taxonomy" id="1660198"/>
    <lineage>
        <taxon>Bacteria</taxon>
        <taxon>Bacillati</taxon>
        <taxon>Actinomycetota</taxon>
        <taxon>Actinomycetes</taxon>
        <taxon>Micrococcales</taxon>
        <taxon>Dermacoccaceae</taxon>
        <taxon>Leekyejoonella</taxon>
    </lineage>
</organism>
<dbReference type="GO" id="GO:0003860">
    <property type="term" value="F:3-hydroxyisobutyryl-CoA hydrolase activity"/>
    <property type="evidence" value="ECO:0007669"/>
    <property type="project" value="UniProtKB-EC"/>
</dbReference>
<dbReference type="CDD" id="cd06558">
    <property type="entry name" value="crotonase-like"/>
    <property type="match status" value="1"/>
</dbReference>
<reference evidence="5 6" key="1">
    <citation type="submission" date="2019-05" db="EMBL/GenBank/DDBJ databases">
        <authorList>
            <person name="Lee S.D."/>
        </authorList>
    </citation>
    <scope>NUCLEOTIDE SEQUENCE [LARGE SCALE GENOMIC DNA]</scope>
    <source>
        <strain evidence="5 6">C5-26</strain>
    </source>
</reference>
<feature type="domain" description="Enoyl-CoA hydratase/isomerase" evidence="4">
    <location>
        <begin position="16"/>
        <end position="159"/>
    </location>
</feature>
<comment type="caution">
    <text evidence="5">The sequence shown here is derived from an EMBL/GenBank/DDBJ whole genome shotgun (WGS) entry which is preliminary data.</text>
</comment>
<dbReference type="PANTHER" id="PTHR43176">
    <property type="entry name" value="3-HYDROXYISOBUTYRYL-COA HYDROLASE-RELATED"/>
    <property type="match status" value="1"/>
</dbReference>
<dbReference type="InterPro" id="IPR045004">
    <property type="entry name" value="ECH_dom"/>
</dbReference>
<reference evidence="5 6" key="2">
    <citation type="submission" date="2019-08" db="EMBL/GenBank/DDBJ databases">
        <title>Jejuicoccus antrihumi gen. nov., sp. nov., a new member of the family Dermacoccaceae isolated from a cave.</title>
        <authorList>
            <person name="Schumann P."/>
            <person name="Kim I.S."/>
        </authorList>
    </citation>
    <scope>NUCLEOTIDE SEQUENCE [LARGE SCALE GENOMIC DNA]</scope>
    <source>
        <strain evidence="5 6">C5-26</strain>
    </source>
</reference>
<dbReference type="EC" id="3.1.2.4" evidence="2"/>
<dbReference type="Gene3D" id="3.90.226.10">
    <property type="entry name" value="2-enoyl-CoA Hydratase, Chain A, domain 1"/>
    <property type="match status" value="1"/>
</dbReference>
<dbReference type="RefSeq" id="WP_146315128.1">
    <property type="nucleotide sequence ID" value="NZ_VCQV01000003.1"/>
</dbReference>
<dbReference type="InterPro" id="IPR029045">
    <property type="entry name" value="ClpP/crotonase-like_dom_sf"/>
</dbReference>
<evidence type="ECO:0000256" key="3">
    <source>
        <dbReference type="ARBA" id="ARBA00022801"/>
    </source>
</evidence>
<dbReference type="Pfam" id="PF16113">
    <property type="entry name" value="ECH_2"/>
    <property type="match status" value="1"/>
</dbReference>
<dbReference type="OrthoDB" id="9790967at2"/>
<dbReference type="GO" id="GO:0016853">
    <property type="term" value="F:isomerase activity"/>
    <property type="evidence" value="ECO:0007669"/>
    <property type="project" value="UniProtKB-KW"/>
</dbReference>
<evidence type="ECO:0000259" key="4">
    <source>
        <dbReference type="Pfam" id="PF16113"/>
    </source>
</evidence>
<evidence type="ECO:0000256" key="1">
    <source>
        <dbReference type="ARBA" id="ARBA00001709"/>
    </source>
</evidence>
<protein>
    <recommendedName>
        <fullName evidence="2">3-hydroxyisobutyryl-CoA hydrolase</fullName>
        <ecNumber evidence="2">3.1.2.4</ecNumber>
    </recommendedName>
</protein>
<dbReference type="GO" id="GO:0005829">
    <property type="term" value="C:cytosol"/>
    <property type="evidence" value="ECO:0007669"/>
    <property type="project" value="TreeGrafter"/>
</dbReference>
<keyword evidence="5" id="KW-0413">Isomerase</keyword>
<evidence type="ECO:0000256" key="2">
    <source>
        <dbReference type="ARBA" id="ARBA00011915"/>
    </source>
</evidence>